<feature type="compositionally biased region" description="Basic and acidic residues" evidence="8">
    <location>
        <begin position="286"/>
        <end position="297"/>
    </location>
</feature>
<dbReference type="EMBL" id="UFQS01000665">
    <property type="protein sequence ID" value="SSX05933.1"/>
    <property type="molecule type" value="Genomic_DNA"/>
</dbReference>
<organism evidence="10">
    <name type="scientific">Culicoides sonorensis</name>
    <name type="common">Biting midge</name>
    <dbReference type="NCBI Taxonomy" id="179676"/>
    <lineage>
        <taxon>Eukaryota</taxon>
        <taxon>Metazoa</taxon>
        <taxon>Ecdysozoa</taxon>
        <taxon>Arthropoda</taxon>
        <taxon>Hexapoda</taxon>
        <taxon>Insecta</taxon>
        <taxon>Pterygota</taxon>
        <taxon>Neoptera</taxon>
        <taxon>Endopterygota</taxon>
        <taxon>Diptera</taxon>
        <taxon>Nematocera</taxon>
        <taxon>Chironomoidea</taxon>
        <taxon>Ceratopogonidae</taxon>
        <taxon>Ceratopogoninae</taxon>
        <taxon>Culicoides</taxon>
        <taxon>Monoculicoides</taxon>
    </lineage>
</organism>
<evidence type="ECO:0000256" key="3">
    <source>
        <dbReference type="ARBA" id="ARBA00022552"/>
    </source>
</evidence>
<feature type="compositionally biased region" description="Basic residues" evidence="8">
    <location>
        <begin position="137"/>
        <end position="148"/>
    </location>
</feature>
<feature type="region of interest" description="Disordered" evidence="8">
    <location>
        <begin position="595"/>
        <end position="614"/>
    </location>
</feature>
<comment type="similarity">
    <text evidence="6 7">Belongs to the MPP10 family.</text>
</comment>
<feature type="region of interest" description="Disordered" evidence="8">
    <location>
        <begin position="482"/>
        <end position="551"/>
    </location>
</feature>
<dbReference type="VEuPathDB" id="VectorBase:CSON013298"/>
<comment type="subcellular location">
    <subcellularLocation>
        <location evidence="1 7">Nucleus</location>
        <location evidence="1 7">Nucleolus</location>
    </subcellularLocation>
</comment>
<reference evidence="9" key="1">
    <citation type="submission" date="2018-04" db="EMBL/GenBank/DDBJ databases">
        <authorList>
            <person name="Go L.Y."/>
            <person name="Mitchell J.A."/>
        </authorList>
    </citation>
    <scope>NUCLEOTIDE SEQUENCE</scope>
    <source>
        <tissue evidence="9">Whole organism</tissue>
    </source>
</reference>
<feature type="compositionally biased region" description="Basic and acidic residues" evidence="8">
    <location>
        <begin position="172"/>
        <end position="185"/>
    </location>
</feature>
<keyword evidence="4 7" id="KW-0539">Nucleus</keyword>
<feature type="compositionally biased region" description="Acidic residues" evidence="8">
    <location>
        <begin position="216"/>
        <end position="239"/>
    </location>
</feature>
<evidence type="ECO:0000256" key="8">
    <source>
        <dbReference type="SAM" id="MobiDB-lite"/>
    </source>
</evidence>
<keyword evidence="2 7" id="KW-0690">Ribosome biogenesis</keyword>
<keyword evidence="3 7" id="KW-0698">rRNA processing</keyword>
<evidence type="ECO:0000313" key="9">
    <source>
        <dbReference type="EMBL" id="SSX05933.1"/>
    </source>
</evidence>
<name>A0A336M7J8_CULSO</name>
<dbReference type="EMBL" id="UFQT01000665">
    <property type="protein sequence ID" value="SSX26292.1"/>
    <property type="molecule type" value="Genomic_DNA"/>
</dbReference>
<dbReference type="PANTHER" id="PTHR17039">
    <property type="entry name" value="U3 SMALL NUCLEOLAR RIBONUCLEOPROTEIN PROTEIN MPP10"/>
    <property type="match status" value="1"/>
</dbReference>
<evidence type="ECO:0000256" key="7">
    <source>
        <dbReference type="PIRNR" id="PIRNR017300"/>
    </source>
</evidence>
<feature type="compositionally biased region" description="Basic and acidic residues" evidence="8">
    <location>
        <begin position="529"/>
        <end position="551"/>
    </location>
</feature>
<feature type="compositionally biased region" description="Basic residues" evidence="8">
    <location>
        <begin position="512"/>
        <end position="528"/>
    </location>
</feature>
<feature type="region of interest" description="Disordered" evidence="8">
    <location>
        <begin position="117"/>
        <end position="148"/>
    </location>
</feature>
<evidence type="ECO:0000256" key="2">
    <source>
        <dbReference type="ARBA" id="ARBA00022517"/>
    </source>
</evidence>
<feature type="compositionally biased region" description="Acidic residues" evidence="8">
    <location>
        <begin position="186"/>
        <end position="206"/>
    </location>
</feature>
<reference evidence="10" key="2">
    <citation type="submission" date="2018-07" db="EMBL/GenBank/DDBJ databases">
        <authorList>
            <person name="Quirk P.G."/>
            <person name="Krulwich T.A."/>
        </authorList>
    </citation>
    <scope>NUCLEOTIDE SEQUENCE</scope>
</reference>
<dbReference type="OMA" id="THFEYKP"/>
<evidence type="ECO:0000256" key="1">
    <source>
        <dbReference type="ARBA" id="ARBA00004604"/>
    </source>
</evidence>
<evidence type="ECO:0000313" key="10">
    <source>
        <dbReference type="EMBL" id="SSX26292.1"/>
    </source>
</evidence>
<dbReference type="GO" id="GO:0006364">
    <property type="term" value="P:rRNA processing"/>
    <property type="evidence" value="ECO:0007669"/>
    <property type="project" value="UniProtKB-KW"/>
</dbReference>
<evidence type="ECO:0000256" key="5">
    <source>
        <dbReference type="ARBA" id="ARBA00023274"/>
    </source>
</evidence>
<sequence length="614" mass="70778">MLSKTTKKLKKLTSNPEQFLIPQNEKAEKLKETVKQLYDFTKSIEIESQQKRSALSELVIDQMDEEQIWQQMEINNEEFVSDCLALTSNMLSINQFKLDLPYEKVIDYGKVNGNGFHGSDGEDSGDQENGLEEAPVKNKKKLKSKNKKKSSIVDDQFFKLSEMEAFLVQEDKKEMQKGKKQRDPDSESEIDLFEDPGDSEDSEAEREENLKYSEYFDPDSQDEYEDDEGDKEEENDDDLNDSRRKVKFDLSKNTETTINSDYDEGSEMENHDDNENNDQDENDNETGEKSTYEKRQEALQKTIKRLEDKALEDKKWQLKGEITAQTRPENALLEEFLEFDAATRPAPIITEQTTMQLEDIIKQRLKDRAFDDVVRKIKPVQSVQEYRKTLVLDSEKSKESLAQIYEKEFLKAAEKLDPDADDKVEEEPKEHKEIRKTLKNLFAKLDALSNYHLTPKPAVPELKIITNTPAIEMEEVAPISMSSGTLLAPEEIKAKPKGDTSMSKDEMSKTDKARKRREKKLKQKLRKKQHDEKMAENEKSGKVSKKNEQKKVLSQVMKNRNVEKMKETKGAKLTTSSTFFSKLQEENVAIGIKKKNKKKSDTNVNGLSAKALKL</sequence>
<feature type="compositionally biased region" description="Acidic residues" evidence="8">
    <location>
        <begin position="121"/>
        <end position="131"/>
    </location>
</feature>
<accession>A0A336M7J8</accession>
<feature type="compositionally biased region" description="Basic and acidic residues" evidence="8">
    <location>
        <begin position="490"/>
        <end position="511"/>
    </location>
</feature>
<feature type="compositionally biased region" description="Acidic residues" evidence="8">
    <location>
        <begin position="275"/>
        <end position="285"/>
    </location>
</feature>
<keyword evidence="5 7" id="KW-0687">Ribonucleoprotein</keyword>
<dbReference type="Pfam" id="PF04006">
    <property type="entry name" value="Mpp10"/>
    <property type="match status" value="1"/>
</dbReference>
<protein>
    <recommendedName>
        <fullName evidence="7">U3 small nucleolar ribonucleoprotein protein MPP10</fullName>
    </recommendedName>
</protein>
<dbReference type="PIRSF" id="PIRSF017300">
    <property type="entry name" value="snoRNP_Mpp10"/>
    <property type="match status" value="1"/>
</dbReference>
<feature type="compositionally biased region" description="Basic and acidic residues" evidence="8">
    <location>
        <begin position="240"/>
        <end position="252"/>
    </location>
</feature>
<comment type="function">
    <text evidence="7">Involved in nucleolar processing of pre-18S ribosomal RNA.</text>
</comment>
<dbReference type="AlphaFoldDB" id="A0A336M7J8"/>
<dbReference type="PANTHER" id="PTHR17039:SF0">
    <property type="entry name" value="U3 SMALL NUCLEOLAR RIBONUCLEOPROTEIN PROTEIN MPP10"/>
    <property type="match status" value="1"/>
</dbReference>
<dbReference type="InterPro" id="IPR012173">
    <property type="entry name" value="Mpp10"/>
</dbReference>
<evidence type="ECO:0000256" key="4">
    <source>
        <dbReference type="ARBA" id="ARBA00023242"/>
    </source>
</evidence>
<dbReference type="GO" id="GO:0005732">
    <property type="term" value="C:sno(s)RNA-containing ribonucleoprotein complex"/>
    <property type="evidence" value="ECO:0007669"/>
    <property type="project" value="UniProtKB-UniRule"/>
</dbReference>
<dbReference type="GO" id="GO:0032040">
    <property type="term" value="C:small-subunit processome"/>
    <property type="evidence" value="ECO:0007669"/>
    <property type="project" value="TreeGrafter"/>
</dbReference>
<evidence type="ECO:0000256" key="6">
    <source>
        <dbReference type="ARBA" id="ARBA00029455"/>
    </source>
</evidence>
<feature type="region of interest" description="Disordered" evidence="8">
    <location>
        <begin position="172"/>
        <end position="297"/>
    </location>
</feature>
<gene>
    <name evidence="10" type="primary">CSON013298</name>
</gene>
<proteinExistence type="inferred from homology"/>
<dbReference type="GO" id="GO:0034457">
    <property type="term" value="C:Mpp10 complex"/>
    <property type="evidence" value="ECO:0007669"/>
    <property type="project" value="UniProtKB-UniRule"/>
</dbReference>